<dbReference type="EMBL" id="MAJU01000026">
    <property type="protein sequence ID" value="OCH17857.1"/>
    <property type="molecule type" value="Genomic_DNA"/>
</dbReference>
<dbReference type="AlphaFoldDB" id="A0A1B9NUY4"/>
<keyword evidence="1" id="KW-0812">Transmembrane</keyword>
<evidence type="ECO:0000313" key="2">
    <source>
        <dbReference type="EMBL" id="OCH17857.1"/>
    </source>
</evidence>
<comment type="caution">
    <text evidence="2">The sequence shown here is derived from an EMBL/GenBank/DDBJ whole genome shotgun (WGS) entry which is preliminary data.</text>
</comment>
<keyword evidence="1" id="KW-1133">Transmembrane helix</keyword>
<organism evidence="2 3">
    <name type="scientific">Aliivibrio logei</name>
    <name type="common">Vibrio logei</name>
    <dbReference type="NCBI Taxonomy" id="688"/>
    <lineage>
        <taxon>Bacteria</taxon>
        <taxon>Pseudomonadati</taxon>
        <taxon>Pseudomonadota</taxon>
        <taxon>Gammaproteobacteria</taxon>
        <taxon>Vibrionales</taxon>
        <taxon>Vibrionaceae</taxon>
        <taxon>Aliivibrio</taxon>
    </lineage>
</organism>
<dbReference type="Proteomes" id="UP000093523">
    <property type="component" value="Unassembled WGS sequence"/>
</dbReference>
<dbReference type="OrthoDB" id="5906707at2"/>
<evidence type="ECO:0000256" key="1">
    <source>
        <dbReference type="SAM" id="Phobius"/>
    </source>
</evidence>
<feature type="transmembrane region" description="Helical" evidence="1">
    <location>
        <begin position="120"/>
        <end position="140"/>
    </location>
</feature>
<gene>
    <name evidence="2" type="ORF">A6E04_17795</name>
</gene>
<dbReference type="RefSeq" id="WP_065611997.1">
    <property type="nucleotide sequence ID" value="NZ_CAWMPN010000026.1"/>
</dbReference>
<dbReference type="STRING" id="688.A6E04_17795"/>
<reference evidence="2 3" key="1">
    <citation type="submission" date="2016-06" db="EMBL/GenBank/DDBJ databases">
        <authorList>
            <person name="Kjaerup R.B."/>
            <person name="Dalgaard T.S."/>
            <person name="Juul-Madsen H.R."/>
        </authorList>
    </citation>
    <scope>NUCLEOTIDE SEQUENCE [LARGE SCALE GENOMIC DNA]</scope>
    <source>
        <strain evidence="2 3">1S159</strain>
    </source>
</reference>
<accession>A0A1B9NUY4</accession>
<sequence length="150" mass="16575">MSSKNPKHGYIRCFSCGEPSTVHIMGEAKLLESGEPPKNLRNTGRYYFVCPKCGTSQPKNSQERIAAALVDDVNQLPPIEASDDKVLPVEKVEPKPVIKTDIETVQTVTDTPEQTKFTNAWLWFGGVAALVLIFALINLFPKGENNEQSN</sequence>
<evidence type="ECO:0000313" key="3">
    <source>
        <dbReference type="Proteomes" id="UP000093523"/>
    </source>
</evidence>
<keyword evidence="1" id="KW-0472">Membrane</keyword>
<protein>
    <submittedName>
        <fullName evidence="2">Uncharacterized protein</fullName>
    </submittedName>
</protein>
<proteinExistence type="predicted"/>
<name>A0A1B9NUY4_ALILO</name>